<dbReference type="PROSITE" id="PS50026">
    <property type="entry name" value="EGF_3"/>
    <property type="match status" value="2"/>
</dbReference>
<dbReference type="InterPro" id="IPR003056">
    <property type="entry name" value="GPCR_2_ADGRE2_ADGRE5"/>
</dbReference>
<dbReference type="FunFam" id="2.10.25.10:FF:000177">
    <property type="entry name" value="Adhesion G protein-coupled receptor E2"/>
    <property type="match status" value="1"/>
</dbReference>
<keyword evidence="12" id="KW-0325">Glycoprotein</keyword>
<dbReference type="InterPro" id="IPR017981">
    <property type="entry name" value="GPCR_2-like_7TM"/>
</dbReference>
<dbReference type="Ensembl" id="ENSSSCT00000048123.3">
    <property type="protein sequence ID" value="ENSSSCP00000059051.3"/>
    <property type="gene ID" value="ENSSSCG00000021675.5"/>
</dbReference>
<keyword evidence="6" id="KW-0677">Repeat</keyword>
<dbReference type="PANTHER" id="PTHR12011">
    <property type="entry name" value="ADHESION G-PROTEIN COUPLED RECEPTOR"/>
    <property type="match status" value="1"/>
</dbReference>
<evidence type="ECO:0008006" key="20">
    <source>
        <dbReference type="Google" id="ProtNLM"/>
    </source>
</evidence>
<dbReference type="ExpressionAtlas" id="A0A287BSE4">
    <property type="expression patterns" value="baseline and differential"/>
</dbReference>
<feature type="domain" description="GAIN-B" evidence="16">
    <location>
        <begin position="296"/>
        <end position="479"/>
    </location>
</feature>
<dbReference type="GO" id="GO:0005509">
    <property type="term" value="F:calcium ion binding"/>
    <property type="evidence" value="ECO:0007669"/>
    <property type="project" value="InterPro"/>
</dbReference>
<feature type="transmembrane region" description="Helical" evidence="14">
    <location>
        <begin position="520"/>
        <end position="537"/>
    </location>
</feature>
<dbReference type="InterPro" id="IPR018097">
    <property type="entry name" value="EGF_Ca-bd_CS"/>
</dbReference>
<dbReference type="InterPro" id="IPR046338">
    <property type="entry name" value="GAIN_dom_sf"/>
</dbReference>
<dbReference type="Gene3D" id="2.10.25.10">
    <property type="entry name" value="Laminin"/>
    <property type="match status" value="3"/>
</dbReference>
<dbReference type="GO" id="GO:0005886">
    <property type="term" value="C:plasma membrane"/>
    <property type="evidence" value="ECO:0007669"/>
    <property type="project" value="UniProtKB-SubCell"/>
</dbReference>
<dbReference type="PROSITE" id="PS50261">
    <property type="entry name" value="G_PROTEIN_RECEP_F2_4"/>
    <property type="match status" value="1"/>
</dbReference>
<keyword evidence="11" id="KW-1015">Disulfide bond</keyword>
<dbReference type="Pfam" id="PF00002">
    <property type="entry name" value="7tm_2"/>
    <property type="match status" value="1"/>
</dbReference>
<dbReference type="PROSITE" id="PS50221">
    <property type="entry name" value="GAIN_B"/>
    <property type="match status" value="1"/>
</dbReference>
<dbReference type="Pfam" id="PF01825">
    <property type="entry name" value="GPS"/>
    <property type="match status" value="1"/>
</dbReference>
<dbReference type="GO" id="GO:0004930">
    <property type="term" value="F:G protein-coupled receptor activity"/>
    <property type="evidence" value="ECO:0007669"/>
    <property type="project" value="InterPro"/>
</dbReference>
<dbReference type="CDD" id="cd00054">
    <property type="entry name" value="EGF_CA"/>
    <property type="match status" value="2"/>
</dbReference>
<dbReference type="FunFam" id="2.60.220.50:FF:000007">
    <property type="entry name" value="Adhesion G protein-coupled receptor E5"/>
    <property type="match status" value="1"/>
</dbReference>
<reference evidence="18" key="2">
    <citation type="journal article" date="2020" name="Gigascience">
        <title>An improved pig reference genome sequence to enable pig genetics and genomics research.</title>
        <authorList>
            <person name="Warr A."/>
            <person name="Affara N."/>
            <person name="Aken B."/>
            <person name="Beiki H."/>
            <person name="Bickhart D.M."/>
            <person name="Billis K."/>
            <person name="Chow W."/>
            <person name="Eory L."/>
            <person name="Finlayson H.A."/>
            <person name="Flicek P."/>
            <person name="Giron C.G."/>
            <person name="Griffin D.K."/>
            <person name="Hall R."/>
            <person name="Hannum G."/>
            <person name="Hourlier T."/>
            <person name="Howe K."/>
            <person name="Hume D.A."/>
            <person name="Izuogu O."/>
            <person name="Kim K."/>
            <person name="Koren S."/>
            <person name="Liu H."/>
            <person name="Manchanda N."/>
            <person name="Martin F.J."/>
            <person name="Nonneman D.J."/>
            <person name="O'Connor R.E."/>
            <person name="Phillippy A.M."/>
            <person name="Rohrer G.A."/>
            <person name="Rosen B.D."/>
            <person name="Rund L.A."/>
            <person name="Sargent C.A."/>
            <person name="Schook L.B."/>
            <person name="Schroeder S.G."/>
            <person name="Schwartz A.S."/>
            <person name="Skinner B.M."/>
            <person name="Talbot R."/>
            <person name="Tseng E."/>
            <person name="Tuggle C.K."/>
            <person name="Watson M."/>
            <person name="Smith T.P.L."/>
            <person name="Archibald A.L."/>
        </authorList>
    </citation>
    <scope>NUCLEOTIDE SEQUENCE [LARGE SCALE GENOMIC DNA]</scope>
    <source>
        <strain evidence="18">Duroc</strain>
    </source>
</reference>
<reference evidence="19" key="1">
    <citation type="submission" date="2009-11" db="EMBL/GenBank/DDBJ databases">
        <authorList>
            <consortium name="Porcine genome sequencing project"/>
        </authorList>
    </citation>
    <scope>NUCLEOTIDE SEQUENCE [LARGE SCALE GENOMIC DNA]</scope>
    <source>
        <strain evidence="19">Duroc</strain>
    </source>
</reference>
<keyword evidence="4 14" id="KW-0812">Transmembrane</keyword>
<name>A0A287BSE4_PIG</name>
<dbReference type="InterPro" id="IPR000832">
    <property type="entry name" value="GPCR_2_secretin-like"/>
</dbReference>
<reference evidence="18" key="4">
    <citation type="submission" date="2025-09" db="UniProtKB">
        <authorList>
            <consortium name="Ensembl"/>
        </authorList>
    </citation>
    <scope>IDENTIFICATION</scope>
</reference>
<accession>A0A287BSE4</accession>
<keyword evidence="8" id="KW-0130">Cell adhesion</keyword>
<evidence type="ECO:0000256" key="8">
    <source>
        <dbReference type="ARBA" id="ARBA00022889"/>
    </source>
</evidence>
<proteinExistence type="predicted"/>
<evidence type="ECO:0000256" key="5">
    <source>
        <dbReference type="ARBA" id="ARBA00022729"/>
    </source>
</evidence>
<organism evidence="18 19">
    <name type="scientific">Sus scrofa</name>
    <name type="common">Pig</name>
    <dbReference type="NCBI Taxonomy" id="9823"/>
    <lineage>
        <taxon>Eukaryota</taxon>
        <taxon>Metazoa</taxon>
        <taxon>Chordata</taxon>
        <taxon>Craniata</taxon>
        <taxon>Vertebrata</taxon>
        <taxon>Euteleostomi</taxon>
        <taxon>Mammalia</taxon>
        <taxon>Eutheria</taxon>
        <taxon>Laurasiatheria</taxon>
        <taxon>Artiodactyla</taxon>
        <taxon>Suina</taxon>
        <taxon>Suidae</taxon>
        <taxon>Sus</taxon>
    </lineage>
</organism>
<dbReference type="Proteomes" id="UP000008227">
    <property type="component" value="Chromosome 2"/>
</dbReference>
<dbReference type="GO" id="GO:0007155">
    <property type="term" value="P:cell adhesion"/>
    <property type="evidence" value="ECO:0007669"/>
    <property type="project" value="UniProtKB-KW"/>
</dbReference>
<evidence type="ECO:0000256" key="6">
    <source>
        <dbReference type="ARBA" id="ARBA00022737"/>
    </source>
</evidence>
<evidence type="ECO:0000259" key="16">
    <source>
        <dbReference type="PROSITE" id="PS50221"/>
    </source>
</evidence>
<evidence type="ECO:0000259" key="15">
    <source>
        <dbReference type="PROSITE" id="PS50026"/>
    </source>
</evidence>
<dbReference type="SMART" id="SM00303">
    <property type="entry name" value="GPS"/>
    <property type="match status" value="1"/>
</dbReference>
<dbReference type="InterPro" id="IPR000203">
    <property type="entry name" value="GPS"/>
</dbReference>
<keyword evidence="19" id="KW-1185">Reference proteome</keyword>
<keyword evidence="10 14" id="KW-0472">Membrane</keyword>
<dbReference type="eggNOG" id="KOG4193">
    <property type="taxonomic scope" value="Eukaryota"/>
</dbReference>
<dbReference type="SUPFAM" id="SSF57196">
    <property type="entry name" value="EGF/Laminin"/>
    <property type="match status" value="2"/>
</dbReference>
<keyword evidence="7" id="KW-0106">Calcium</keyword>
<dbReference type="PRINTS" id="PR00249">
    <property type="entry name" value="GPCRSECRETIN"/>
</dbReference>
<evidence type="ECO:0000259" key="17">
    <source>
        <dbReference type="PROSITE" id="PS50261"/>
    </source>
</evidence>
<evidence type="ECO:0000313" key="18">
    <source>
        <dbReference type="Ensembl" id="ENSSSCP00000059051.3"/>
    </source>
</evidence>
<dbReference type="PROSITE" id="PS00010">
    <property type="entry name" value="ASX_HYDROXYL"/>
    <property type="match status" value="2"/>
</dbReference>
<dbReference type="GO" id="GO:0007166">
    <property type="term" value="P:cell surface receptor signaling pathway"/>
    <property type="evidence" value="ECO:0007669"/>
    <property type="project" value="InterPro"/>
</dbReference>
<keyword evidence="9 14" id="KW-1133">Transmembrane helix</keyword>
<dbReference type="SMART" id="SM00181">
    <property type="entry name" value="EGF"/>
    <property type="match status" value="3"/>
</dbReference>
<feature type="domain" description="EGF-like" evidence="15">
    <location>
        <begin position="155"/>
        <end position="194"/>
    </location>
</feature>
<keyword evidence="2" id="KW-1003">Cell membrane</keyword>
<sequence>MGTLLENGGLQGQSPISQEATAMWKKVEMGAPLSYPCYLCLSGPGLLVLLLLPWGPAAQSTTACARWCPPNSSCVNSTACRCLPGFSASSGEVFTSPSDSCDDINECAPPAAVSCGKNAECLNTDRGYHCICTPGYELASGAPTFRNESENTCQDKDECSSGEHHCHNSTICTNTVGSYVCHCRRGWVPKPGFQNKKNTTICEEVSFPTWMPPPGIKSQRLSCFFHRLQDLRGNLRSVSVQSTIQDLIQEVGDLLEGPQDLENLSQSEQQFVATNLLLGLENALGWLGKALPIGAVTFSSSAGTVLSLEVQEQGYENITLIQNQTKMLLTWDTVHESGDSGPTVVGLLSTPGVGRFLAKAPLVLDTVEQAALHETHKGVLQELYHDLLSDVISAFISNKDPQNLRHPVTFIFQHETPEKAIIPGPREKVFCVFWEHGQNGSGHWATSGCRMVGTKDNSTICQCTHLSSFAILMAHYEVQDSALTVISYVGLSLSLLCLLLAVLTFLFCKAIHNTSTSLHLQLSICLFLAHLLFLTAIDRTEVLCSIIAGALHYLYLASFTWMLLEGLHLFLTARNLMAVNYSSVNKFMKKLMFPVGYGVPAVIVTISAVKANFHSLCLLQHSHGIVYRSNIAFYYARA</sequence>
<comment type="caution">
    <text evidence="13">Lacks conserved residue(s) required for the propagation of feature annotation.</text>
</comment>
<reference evidence="18" key="3">
    <citation type="submission" date="2025-08" db="UniProtKB">
        <authorList>
            <consortium name="Ensembl"/>
        </authorList>
    </citation>
    <scope>IDENTIFICATION</scope>
</reference>
<dbReference type="FunFam" id="2.10.25.10:FF:000216">
    <property type="entry name" value="Adhesion G protein-coupled receptor E2"/>
    <property type="match status" value="1"/>
</dbReference>
<dbReference type="PROSITE" id="PS01187">
    <property type="entry name" value="EGF_CA"/>
    <property type="match status" value="1"/>
</dbReference>
<dbReference type="InterPro" id="IPR057244">
    <property type="entry name" value="GAIN_B"/>
</dbReference>
<comment type="subcellular location">
    <subcellularLocation>
        <location evidence="1">Cell membrane</location>
        <topology evidence="1">Multi-pass membrane protein</topology>
    </subcellularLocation>
</comment>
<protein>
    <recommendedName>
        <fullName evidence="20">Adhesion G protein-coupled receptor E2</fullName>
    </recommendedName>
</protein>
<evidence type="ECO:0000313" key="19">
    <source>
        <dbReference type="Proteomes" id="UP000008227"/>
    </source>
</evidence>
<dbReference type="GeneTree" id="ENSGT00940000162597"/>
<feature type="transmembrane region" description="Helical" evidence="14">
    <location>
        <begin position="549"/>
        <end position="571"/>
    </location>
</feature>
<dbReference type="Gene3D" id="2.60.220.50">
    <property type="match status" value="1"/>
</dbReference>
<dbReference type="InterPro" id="IPR001881">
    <property type="entry name" value="EGF-like_Ca-bd_dom"/>
</dbReference>
<dbReference type="PANTHER" id="PTHR12011:SF472">
    <property type="entry name" value="ADHESION G PROTEIN-COUPLED RECEPTOR E2"/>
    <property type="match status" value="1"/>
</dbReference>
<evidence type="ECO:0000256" key="9">
    <source>
        <dbReference type="ARBA" id="ARBA00022989"/>
    </source>
</evidence>
<dbReference type="Pfam" id="PF07645">
    <property type="entry name" value="EGF_CA"/>
    <property type="match status" value="2"/>
</dbReference>
<dbReference type="Gene3D" id="1.20.1070.10">
    <property type="entry name" value="Rhodopsin 7-helix transmembrane proteins"/>
    <property type="match status" value="1"/>
</dbReference>
<keyword evidence="3 13" id="KW-0245">EGF-like domain</keyword>
<gene>
    <name evidence="18" type="primary">LOC100516420</name>
</gene>
<evidence type="ECO:0000256" key="13">
    <source>
        <dbReference type="PROSITE-ProRule" id="PRU00076"/>
    </source>
</evidence>
<dbReference type="InterPro" id="IPR000742">
    <property type="entry name" value="EGF"/>
</dbReference>
<evidence type="ECO:0000256" key="10">
    <source>
        <dbReference type="ARBA" id="ARBA00023136"/>
    </source>
</evidence>
<dbReference type="InterPro" id="IPR000152">
    <property type="entry name" value="EGF-type_Asp/Asn_hydroxyl_site"/>
</dbReference>
<dbReference type="FunFam" id="2.10.25.10:FF:000269">
    <property type="entry name" value="Adhesion G protein-coupled receptor E2"/>
    <property type="match status" value="1"/>
</dbReference>
<evidence type="ECO:0000256" key="1">
    <source>
        <dbReference type="ARBA" id="ARBA00004651"/>
    </source>
</evidence>
<dbReference type="PRINTS" id="PR01278">
    <property type="entry name" value="CD97PROTEIN"/>
</dbReference>
<evidence type="ECO:0000256" key="11">
    <source>
        <dbReference type="ARBA" id="ARBA00023157"/>
    </source>
</evidence>
<feature type="transmembrane region" description="Helical" evidence="14">
    <location>
        <begin position="485"/>
        <end position="508"/>
    </location>
</feature>
<dbReference type="AlphaFoldDB" id="A0A287BSE4"/>
<evidence type="ECO:0000256" key="7">
    <source>
        <dbReference type="ARBA" id="ARBA00022837"/>
    </source>
</evidence>
<keyword evidence="5" id="KW-0732">Signal</keyword>
<evidence type="ECO:0000256" key="2">
    <source>
        <dbReference type="ARBA" id="ARBA00022475"/>
    </source>
</evidence>
<evidence type="ECO:0000256" key="4">
    <source>
        <dbReference type="ARBA" id="ARBA00022692"/>
    </source>
</evidence>
<dbReference type="Bgee" id="ENSSSCG00000013788">
    <property type="expression patterns" value="Expressed in spleen and 28 other cell types or tissues"/>
</dbReference>
<feature type="domain" description="G-protein coupled receptors family 2 profile 2" evidence="17">
    <location>
        <begin position="483"/>
        <end position="638"/>
    </location>
</feature>
<dbReference type="InterPro" id="IPR049883">
    <property type="entry name" value="NOTCH1_EGF-like"/>
</dbReference>
<evidence type="ECO:0000256" key="12">
    <source>
        <dbReference type="ARBA" id="ARBA00023180"/>
    </source>
</evidence>
<dbReference type="SMART" id="SM00179">
    <property type="entry name" value="EGF_CA"/>
    <property type="match status" value="2"/>
</dbReference>
<feature type="domain" description="EGF-like" evidence="15">
    <location>
        <begin position="103"/>
        <end position="142"/>
    </location>
</feature>
<evidence type="ECO:0000256" key="14">
    <source>
        <dbReference type="SAM" id="Phobius"/>
    </source>
</evidence>
<evidence type="ECO:0000256" key="3">
    <source>
        <dbReference type="ARBA" id="ARBA00022536"/>
    </source>
</evidence>
<feature type="transmembrane region" description="Helical" evidence="14">
    <location>
        <begin position="591"/>
        <end position="609"/>
    </location>
</feature>